<dbReference type="InterPro" id="IPR037038">
    <property type="entry name" value="HepT-like_sf"/>
</dbReference>
<evidence type="ECO:0000256" key="2">
    <source>
        <dbReference type="ARBA" id="ARBA00022722"/>
    </source>
</evidence>
<evidence type="ECO:0008006" key="7">
    <source>
        <dbReference type="Google" id="ProtNLM"/>
    </source>
</evidence>
<dbReference type="InterPro" id="IPR052379">
    <property type="entry name" value="Type_VII_TA_RNase"/>
</dbReference>
<evidence type="ECO:0000256" key="1">
    <source>
        <dbReference type="ARBA" id="ARBA00022649"/>
    </source>
</evidence>
<comment type="caution">
    <text evidence="5">The sequence shown here is derived from an EMBL/GenBank/DDBJ whole genome shotgun (WGS) entry which is preliminary data.</text>
</comment>
<keyword evidence="2" id="KW-0540">Nuclease</keyword>
<dbReference type="GO" id="GO:0004540">
    <property type="term" value="F:RNA nuclease activity"/>
    <property type="evidence" value="ECO:0007669"/>
    <property type="project" value="InterPro"/>
</dbReference>
<proteinExistence type="inferred from homology"/>
<dbReference type="PANTHER" id="PTHR33397">
    <property type="entry name" value="UPF0331 PROTEIN YUTE"/>
    <property type="match status" value="1"/>
</dbReference>
<dbReference type="InterPro" id="IPR008201">
    <property type="entry name" value="HepT-like"/>
</dbReference>
<dbReference type="NCBIfam" id="NF047751">
    <property type="entry name" value="HepT_toxin"/>
    <property type="match status" value="1"/>
</dbReference>
<protein>
    <recommendedName>
        <fullName evidence="7">DUF86 domain-containing protein</fullName>
    </recommendedName>
</protein>
<organism evidence="5 6">
    <name type="scientific">Candidatus Magnetoglobus multicellularis str. Araruama</name>
    <dbReference type="NCBI Taxonomy" id="890399"/>
    <lineage>
        <taxon>Bacteria</taxon>
        <taxon>Pseudomonadati</taxon>
        <taxon>Thermodesulfobacteriota</taxon>
        <taxon>Desulfobacteria</taxon>
        <taxon>Desulfobacterales</taxon>
        <taxon>Desulfobacteraceae</taxon>
        <taxon>Candidatus Magnetoglobus</taxon>
    </lineage>
</organism>
<evidence type="ECO:0000313" key="6">
    <source>
        <dbReference type="Proteomes" id="UP000189670"/>
    </source>
</evidence>
<sequence>MQNNDIVKRLIGNIEGYVNDLKNAQDITYDKFISDIRSQRFIERTLHIAIESCLDVVHHIISEKGFRQPTSYADAFAVLAENGIVATESCQDKFKPCEGFR</sequence>
<accession>A0A1V1P3X4</accession>
<reference evidence="6" key="1">
    <citation type="submission" date="2012-11" db="EMBL/GenBank/DDBJ databases">
        <authorList>
            <person name="Lucero-Rivera Y.E."/>
            <person name="Tovar-Ramirez D."/>
        </authorList>
    </citation>
    <scope>NUCLEOTIDE SEQUENCE [LARGE SCALE GENOMIC DNA]</scope>
    <source>
        <strain evidence="6">Araruama</strain>
    </source>
</reference>
<dbReference type="Pfam" id="PF01934">
    <property type="entry name" value="HepT-like"/>
    <property type="match status" value="1"/>
</dbReference>
<keyword evidence="1" id="KW-1277">Toxin-antitoxin system</keyword>
<evidence type="ECO:0000313" key="5">
    <source>
        <dbReference type="EMBL" id="ETR69503.1"/>
    </source>
</evidence>
<dbReference type="EMBL" id="ATBP01000627">
    <property type="protein sequence ID" value="ETR69503.1"/>
    <property type="molecule type" value="Genomic_DNA"/>
</dbReference>
<dbReference type="Gene3D" id="1.20.120.580">
    <property type="entry name" value="bsu32300-like"/>
    <property type="match status" value="1"/>
</dbReference>
<dbReference type="GO" id="GO:0016787">
    <property type="term" value="F:hydrolase activity"/>
    <property type="evidence" value="ECO:0007669"/>
    <property type="project" value="UniProtKB-KW"/>
</dbReference>
<comment type="similarity">
    <text evidence="4">Belongs to the HepT RNase toxin family.</text>
</comment>
<name>A0A1V1P3X4_9BACT</name>
<dbReference type="PANTHER" id="PTHR33397:SF5">
    <property type="entry name" value="RNASE YUTE-RELATED"/>
    <property type="match status" value="1"/>
</dbReference>
<gene>
    <name evidence="5" type="ORF">OMM_09537</name>
</gene>
<evidence type="ECO:0000256" key="4">
    <source>
        <dbReference type="ARBA" id="ARBA00024207"/>
    </source>
</evidence>
<dbReference type="AlphaFoldDB" id="A0A1V1P3X4"/>
<keyword evidence="3" id="KW-0378">Hydrolase</keyword>
<evidence type="ECO:0000256" key="3">
    <source>
        <dbReference type="ARBA" id="ARBA00022801"/>
    </source>
</evidence>
<dbReference type="Proteomes" id="UP000189670">
    <property type="component" value="Unassembled WGS sequence"/>
</dbReference>
<dbReference type="GO" id="GO:0110001">
    <property type="term" value="C:toxin-antitoxin complex"/>
    <property type="evidence" value="ECO:0007669"/>
    <property type="project" value="InterPro"/>
</dbReference>